<evidence type="ECO:0000313" key="3">
    <source>
        <dbReference type="Proteomes" id="UP001214530"/>
    </source>
</evidence>
<dbReference type="AlphaFoldDB" id="A0AAJ5W7Q4"/>
<organism evidence="2 3">
    <name type="scientific">Candidatus Pedobacter colombiensis</name>
    <dbReference type="NCBI Taxonomy" id="3121371"/>
    <lineage>
        <taxon>Bacteria</taxon>
        <taxon>Pseudomonadati</taxon>
        <taxon>Bacteroidota</taxon>
        <taxon>Sphingobacteriia</taxon>
        <taxon>Sphingobacteriales</taxon>
        <taxon>Sphingobacteriaceae</taxon>
        <taxon>Pedobacter</taxon>
    </lineage>
</organism>
<dbReference type="EMBL" id="CP119313">
    <property type="protein sequence ID" value="WEK18610.1"/>
    <property type="molecule type" value="Genomic_DNA"/>
</dbReference>
<reference evidence="2" key="1">
    <citation type="submission" date="2023-03" db="EMBL/GenBank/DDBJ databases">
        <title>Andean soil-derived lignocellulolytic bacterial consortium as a source of novel taxa and putative plastic-active enzymes.</title>
        <authorList>
            <person name="Diaz-Garcia L."/>
            <person name="Chuvochina M."/>
            <person name="Feuerriegel G."/>
            <person name="Bunk B."/>
            <person name="Sproer C."/>
            <person name="Streit W.R."/>
            <person name="Rodriguez L.M."/>
            <person name="Overmann J."/>
            <person name="Jimenez D.J."/>
        </authorList>
    </citation>
    <scope>NUCLEOTIDE SEQUENCE</scope>
    <source>
        <strain evidence="2">MAG 3858</strain>
    </source>
</reference>
<evidence type="ECO:0000256" key="1">
    <source>
        <dbReference type="SAM" id="SignalP"/>
    </source>
</evidence>
<protein>
    <submittedName>
        <fullName evidence="2">Uncharacterized protein</fullName>
    </submittedName>
</protein>
<dbReference type="Proteomes" id="UP001214530">
    <property type="component" value="Chromosome"/>
</dbReference>
<evidence type="ECO:0000313" key="2">
    <source>
        <dbReference type="EMBL" id="WEK18610.1"/>
    </source>
</evidence>
<feature type="signal peptide" evidence="1">
    <location>
        <begin position="1"/>
        <end position="22"/>
    </location>
</feature>
<name>A0AAJ5W7Q4_9SPHI</name>
<sequence length="102" mass="10894">MNKIKKAAFGVLVAGLAFGFSAFTTIKKSSVFTYYQVNNPYAAPSNPNGYAYYSGDRCEAGGNLCTAQWDIGLNPPPFFEGQALPPTGVTLQTSTITSGHFE</sequence>
<accession>A0AAJ5W7Q4</accession>
<keyword evidence="1" id="KW-0732">Signal</keyword>
<gene>
    <name evidence="2" type="ORF">P0Y49_17620</name>
</gene>
<feature type="chain" id="PRO_5042566441" evidence="1">
    <location>
        <begin position="23"/>
        <end position="102"/>
    </location>
</feature>
<proteinExistence type="predicted"/>